<dbReference type="AlphaFoldDB" id="A0A8S2YKK8"/>
<comment type="caution">
    <text evidence="1">The sequence shown here is derived from an EMBL/GenBank/DDBJ whole genome shotgun (WGS) entry which is preliminary data.</text>
</comment>
<accession>A0A8S2YKK8</accession>
<dbReference type="EMBL" id="CAJOBJ010115247">
    <property type="protein sequence ID" value="CAF4650353.1"/>
    <property type="molecule type" value="Genomic_DNA"/>
</dbReference>
<proteinExistence type="predicted"/>
<evidence type="ECO:0000313" key="2">
    <source>
        <dbReference type="EMBL" id="CAF4650353.1"/>
    </source>
</evidence>
<name>A0A8S2YKK8_9BILA</name>
<evidence type="ECO:0000313" key="1">
    <source>
        <dbReference type="EMBL" id="CAF4569636.1"/>
    </source>
</evidence>
<dbReference type="EMBL" id="CAJOBH010091951">
    <property type="protein sequence ID" value="CAF4569636.1"/>
    <property type="molecule type" value="Genomic_DNA"/>
</dbReference>
<organism evidence="1 3">
    <name type="scientific">Rotaria magnacalcarata</name>
    <dbReference type="NCBI Taxonomy" id="392030"/>
    <lineage>
        <taxon>Eukaryota</taxon>
        <taxon>Metazoa</taxon>
        <taxon>Spiralia</taxon>
        <taxon>Gnathifera</taxon>
        <taxon>Rotifera</taxon>
        <taxon>Eurotatoria</taxon>
        <taxon>Bdelloidea</taxon>
        <taxon>Philodinida</taxon>
        <taxon>Philodinidae</taxon>
        <taxon>Rotaria</taxon>
    </lineage>
</organism>
<sequence>SDDEETDIESDKEMEKNLLLQKEQLRALQGQKRALIALKRRSEKRLIEQ</sequence>
<evidence type="ECO:0000313" key="3">
    <source>
        <dbReference type="Proteomes" id="UP000681967"/>
    </source>
</evidence>
<reference evidence="1" key="1">
    <citation type="submission" date="2021-02" db="EMBL/GenBank/DDBJ databases">
        <authorList>
            <person name="Nowell W R."/>
        </authorList>
    </citation>
    <scope>NUCLEOTIDE SEQUENCE</scope>
</reference>
<dbReference type="Proteomes" id="UP000681967">
    <property type="component" value="Unassembled WGS sequence"/>
</dbReference>
<dbReference type="Proteomes" id="UP000681720">
    <property type="component" value="Unassembled WGS sequence"/>
</dbReference>
<feature type="non-terminal residue" evidence="1">
    <location>
        <position position="1"/>
    </location>
</feature>
<protein>
    <submittedName>
        <fullName evidence="1">Uncharacterized protein</fullName>
    </submittedName>
</protein>
<feature type="non-terminal residue" evidence="1">
    <location>
        <position position="49"/>
    </location>
</feature>
<gene>
    <name evidence="1" type="ORF">BYL167_LOCUS38853</name>
    <name evidence="2" type="ORF">GIL414_LOCUS41031</name>
</gene>